<keyword evidence="1" id="KW-0472">Membrane</keyword>
<keyword evidence="1" id="KW-1133">Transmembrane helix</keyword>
<gene>
    <name evidence="2" type="ORF">H7F49_09995</name>
</gene>
<dbReference type="RefSeq" id="WP_185683454.1">
    <property type="nucleotide sequence ID" value="NZ_JACLAU010000013.1"/>
</dbReference>
<keyword evidence="1" id="KW-0812">Transmembrane</keyword>
<organism evidence="2 3">
    <name type="scientific">Novosphingobium aerophilum</name>
    <dbReference type="NCBI Taxonomy" id="2839843"/>
    <lineage>
        <taxon>Bacteria</taxon>
        <taxon>Pseudomonadati</taxon>
        <taxon>Pseudomonadota</taxon>
        <taxon>Alphaproteobacteria</taxon>
        <taxon>Sphingomonadales</taxon>
        <taxon>Sphingomonadaceae</taxon>
        <taxon>Novosphingobium</taxon>
    </lineage>
</organism>
<comment type="caution">
    <text evidence="2">The sequence shown here is derived from an EMBL/GenBank/DDBJ whole genome shotgun (WGS) entry which is preliminary data.</text>
</comment>
<protein>
    <submittedName>
        <fullName evidence="2">Uncharacterized protein</fullName>
    </submittedName>
</protein>
<feature type="transmembrane region" description="Helical" evidence="1">
    <location>
        <begin position="6"/>
        <end position="27"/>
    </location>
</feature>
<reference evidence="2 3" key="1">
    <citation type="submission" date="2020-08" db="EMBL/GenBank/DDBJ databases">
        <title>The genome sequence of Novosphingobium flavum 4Y4.</title>
        <authorList>
            <person name="Liu Y."/>
        </authorList>
    </citation>
    <scope>NUCLEOTIDE SEQUENCE [LARGE SCALE GENOMIC DNA]</scope>
    <source>
        <strain evidence="2 3">4Y4</strain>
    </source>
</reference>
<accession>A0A7X1F7Z4</accession>
<sequence>MFEPSTTMAIAGLIGLGIVALTVLTLWQGWLRLKLTELERHSDRYHRAEPEHPLSVTRIEMADVKERLRKLEAIAAGVDL</sequence>
<proteinExistence type="predicted"/>
<evidence type="ECO:0000313" key="3">
    <source>
        <dbReference type="Proteomes" id="UP000520156"/>
    </source>
</evidence>
<evidence type="ECO:0000313" key="2">
    <source>
        <dbReference type="EMBL" id="MBC2652036.1"/>
    </source>
</evidence>
<dbReference type="EMBL" id="JACLAU010000013">
    <property type="protein sequence ID" value="MBC2652036.1"/>
    <property type="molecule type" value="Genomic_DNA"/>
</dbReference>
<dbReference type="AlphaFoldDB" id="A0A7X1F7Z4"/>
<evidence type="ECO:0000256" key="1">
    <source>
        <dbReference type="SAM" id="Phobius"/>
    </source>
</evidence>
<name>A0A7X1F7Z4_9SPHN</name>
<dbReference type="Proteomes" id="UP000520156">
    <property type="component" value="Unassembled WGS sequence"/>
</dbReference>
<keyword evidence="3" id="KW-1185">Reference proteome</keyword>